<dbReference type="EMBL" id="UYSU01035943">
    <property type="protein sequence ID" value="VDL96928.1"/>
    <property type="molecule type" value="Genomic_DNA"/>
</dbReference>
<gene>
    <name evidence="1" type="ORF">SSLN_LOCUS10543</name>
</gene>
<dbReference type="WBParaSite" id="SSLN_0001095401-mRNA-1">
    <property type="protein sequence ID" value="SSLN_0001095401-mRNA-1"/>
    <property type="gene ID" value="SSLN_0001095401"/>
</dbReference>
<evidence type="ECO:0000313" key="2">
    <source>
        <dbReference type="Proteomes" id="UP000275846"/>
    </source>
</evidence>
<protein>
    <submittedName>
        <fullName evidence="3">Endo/exonuclease/phosphatase domain-containing protein</fullName>
    </submittedName>
</protein>
<reference evidence="3" key="1">
    <citation type="submission" date="2016-06" db="UniProtKB">
        <authorList>
            <consortium name="WormBaseParasite"/>
        </authorList>
    </citation>
    <scope>IDENTIFICATION</scope>
</reference>
<dbReference type="OrthoDB" id="6242194at2759"/>
<dbReference type="Gene3D" id="3.60.10.10">
    <property type="entry name" value="Endonuclease/exonuclease/phosphatase"/>
    <property type="match status" value="1"/>
</dbReference>
<dbReference type="InterPro" id="IPR036691">
    <property type="entry name" value="Endo/exonu/phosph_ase_sf"/>
</dbReference>
<dbReference type="SUPFAM" id="SSF56219">
    <property type="entry name" value="DNase I-like"/>
    <property type="match status" value="1"/>
</dbReference>
<accession>A0A183T245</accession>
<evidence type="ECO:0000313" key="1">
    <source>
        <dbReference type="EMBL" id="VDL96928.1"/>
    </source>
</evidence>
<keyword evidence="2" id="KW-1185">Reference proteome</keyword>
<reference evidence="1 2" key="2">
    <citation type="submission" date="2018-11" db="EMBL/GenBank/DDBJ databases">
        <authorList>
            <consortium name="Pathogen Informatics"/>
        </authorList>
    </citation>
    <scope>NUCLEOTIDE SEQUENCE [LARGE SCALE GENOMIC DNA]</scope>
    <source>
        <strain evidence="1 2">NST_G2</strain>
    </source>
</reference>
<name>A0A183T245_SCHSO</name>
<evidence type="ECO:0000313" key="3">
    <source>
        <dbReference type="WBParaSite" id="SSLN_0001095401-mRNA-1"/>
    </source>
</evidence>
<dbReference type="STRING" id="70667.A0A183T245"/>
<dbReference type="AlphaFoldDB" id="A0A183T245"/>
<organism evidence="3">
    <name type="scientific">Schistocephalus solidus</name>
    <name type="common">Tapeworm</name>
    <dbReference type="NCBI Taxonomy" id="70667"/>
    <lineage>
        <taxon>Eukaryota</taxon>
        <taxon>Metazoa</taxon>
        <taxon>Spiralia</taxon>
        <taxon>Lophotrochozoa</taxon>
        <taxon>Platyhelminthes</taxon>
        <taxon>Cestoda</taxon>
        <taxon>Eucestoda</taxon>
        <taxon>Diphyllobothriidea</taxon>
        <taxon>Diphyllobothriidae</taxon>
        <taxon>Schistocephalus</taxon>
    </lineage>
</organism>
<dbReference type="Proteomes" id="UP000275846">
    <property type="component" value="Unassembled WGS sequence"/>
</dbReference>
<sequence>MEEQPTGTEHNTSRSGTGALLGGIAALSETRFANQGQLKEVGAGYIYFWSNRSQAERCDAGVACAIRNDIVERLRCLRQGINSDEAKSKFYEDLHVLLATVPNADSLTVLGDFNARVGTDHIAWRGALGPHGLGGFNDNGLLLLETCAEYALS</sequence>
<proteinExistence type="predicted"/>